<dbReference type="PANTHER" id="PTHR30069:SF29">
    <property type="entry name" value="HEMOGLOBIN AND HEMOGLOBIN-HAPTOGLOBIN-BINDING PROTEIN 1-RELATED"/>
    <property type="match status" value="1"/>
</dbReference>
<dbReference type="NCBIfam" id="TIGR04057">
    <property type="entry name" value="SusC_RagA_signa"/>
    <property type="match status" value="1"/>
</dbReference>
<keyword evidence="3 10" id="KW-1134">Transmembrane beta strand</keyword>
<dbReference type="GO" id="GO:0015344">
    <property type="term" value="F:siderophore uptake transmembrane transporter activity"/>
    <property type="evidence" value="ECO:0007669"/>
    <property type="project" value="TreeGrafter"/>
</dbReference>
<dbReference type="InterPro" id="IPR037066">
    <property type="entry name" value="Plug_dom_sf"/>
</dbReference>
<evidence type="ECO:0000256" key="8">
    <source>
        <dbReference type="ARBA" id="ARBA00023170"/>
    </source>
</evidence>
<feature type="signal peptide" evidence="12">
    <location>
        <begin position="1"/>
        <end position="21"/>
    </location>
</feature>
<evidence type="ECO:0000259" key="13">
    <source>
        <dbReference type="Pfam" id="PF00593"/>
    </source>
</evidence>
<dbReference type="Gene3D" id="2.40.170.20">
    <property type="entry name" value="TonB-dependent receptor, beta-barrel domain"/>
    <property type="match status" value="1"/>
</dbReference>
<keyword evidence="7 10" id="KW-0472">Membrane</keyword>
<keyword evidence="16" id="KW-1185">Reference proteome</keyword>
<dbReference type="Gene3D" id="2.170.130.10">
    <property type="entry name" value="TonB-dependent receptor, plug domain"/>
    <property type="match status" value="1"/>
</dbReference>
<dbReference type="InterPro" id="IPR023997">
    <property type="entry name" value="TonB-dep_OMP_SusC/RagA_CS"/>
</dbReference>
<evidence type="ECO:0000256" key="4">
    <source>
        <dbReference type="ARBA" id="ARBA00022692"/>
    </source>
</evidence>
<dbReference type="Gene3D" id="2.60.40.1120">
    <property type="entry name" value="Carboxypeptidase-like, regulatory domain"/>
    <property type="match status" value="1"/>
</dbReference>
<dbReference type="RefSeq" id="WP_264208275.1">
    <property type="nucleotide sequence ID" value="NZ_JAOZEW010000029.1"/>
</dbReference>
<dbReference type="AlphaFoldDB" id="A0A9X2ZF22"/>
<proteinExistence type="inferred from homology"/>
<evidence type="ECO:0000256" key="2">
    <source>
        <dbReference type="ARBA" id="ARBA00022448"/>
    </source>
</evidence>
<protein>
    <submittedName>
        <fullName evidence="15">SusC/RagA family TonB-linked outer membrane protein</fullName>
    </submittedName>
</protein>
<dbReference type="Pfam" id="PF07715">
    <property type="entry name" value="Plug"/>
    <property type="match status" value="1"/>
</dbReference>
<dbReference type="InterPro" id="IPR023996">
    <property type="entry name" value="TonB-dep_OMP_SusC/RagA"/>
</dbReference>
<keyword evidence="6 11" id="KW-0798">TonB box</keyword>
<keyword evidence="8" id="KW-0675">Receptor</keyword>
<evidence type="ECO:0000256" key="1">
    <source>
        <dbReference type="ARBA" id="ARBA00004571"/>
    </source>
</evidence>
<feature type="domain" description="TonB-dependent receptor plug" evidence="14">
    <location>
        <begin position="115"/>
        <end position="230"/>
    </location>
</feature>
<dbReference type="GO" id="GO:0044718">
    <property type="term" value="P:siderophore transmembrane transport"/>
    <property type="evidence" value="ECO:0007669"/>
    <property type="project" value="TreeGrafter"/>
</dbReference>
<sequence>MKRIKTKFLLLLLLLPFGVFAQNTISGVVLEKNSGLPIPGVNVKVSGGNSNTSTDFDGKFQLPGVKPDTKIIFSYTGYTNQIITVGGQKNLTVHLEEDTSLLKEVVVQVGYGSVKKKDATGSVTALTTKDFNKGNNITTENLLSGRVAGLTINSTGAPGSSSQIRIRGGSSLFASNDPLIVIDGLPLDNTTNTGSSSFLASLNPATVESITVLKDASASAIYGSRASNGVIIITTKKGSKTLSVDYNVQYAAGTLTKTVDVFSADEFRKVIADRRSDDIDKLGTANTDWQKAIYRNTGTVDQSLSLRGSLFDIIPTSLTLGNTDQQGLRLTNNFKRNTVGLVMNPAFLDNHLKLKLSANYSNEINRFTDAVEGAAIGFDPTQPIRVDGAPYGGYFEYITGIDANGNYPLVSTAAKNPVAQLLNTNDRGTNNRIFGNFEIDYKFHFFPALRAVVNVGFDESNGDRTRLVGANAGSAASNNNIPYGTNEYTEATRKNKLLDTYFVYNKTFSSLNFELTTGYSYQKFQSSKFETGNILNPDLPSTFPKTTFDTDVVLLGFFARTNLNFRDKYLLTLSYRRDGSSRFEEANRWGNFPSIAFAWKIKEDFFKDNNSLSDLKLRLSYGITGQQDIPEPNGYLQKYQVGIGNSEYYFGASPVPVALPSKRTSDLKWEQTISYNAGLDFGFLNNRLSAGLDVYYKESKDLLVNAAISDGSNFSNRVYQNVGSFTTKGIEFTINANAVKTETFNWNMNFNISKFERRIEKLINGTDIFLGDNIAGTGTPGQIFREGYTPYSFYVYKQMYDTSGKPIDGAFADLNGDNVKNDSDKYIYNNPDPDFTLGFASNMNYKKFDFSFNLRASVGNRIFNAVDAARAQYDAMENGGVLSNVPSSITQTNFQTTSNVVLSDLYIENASFLKMDNITLGYTLTNWLNSKASLRISTGVQNVFVITKYSGLDPEITNNNGVDKTIYPRQRSILFGLNLKY</sequence>
<evidence type="ECO:0000313" key="16">
    <source>
        <dbReference type="Proteomes" id="UP001151079"/>
    </source>
</evidence>
<dbReference type="SUPFAM" id="SSF56935">
    <property type="entry name" value="Porins"/>
    <property type="match status" value="1"/>
</dbReference>
<dbReference type="Pfam" id="PF00593">
    <property type="entry name" value="TonB_dep_Rec_b-barrel"/>
    <property type="match status" value="1"/>
</dbReference>
<dbReference type="NCBIfam" id="TIGR04056">
    <property type="entry name" value="OMP_RagA_SusC"/>
    <property type="match status" value="1"/>
</dbReference>
<dbReference type="PANTHER" id="PTHR30069">
    <property type="entry name" value="TONB-DEPENDENT OUTER MEMBRANE RECEPTOR"/>
    <property type="match status" value="1"/>
</dbReference>
<evidence type="ECO:0000259" key="14">
    <source>
        <dbReference type="Pfam" id="PF07715"/>
    </source>
</evidence>
<dbReference type="InterPro" id="IPR039426">
    <property type="entry name" value="TonB-dep_rcpt-like"/>
</dbReference>
<evidence type="ECO:0000256" key="9">
    <source>
        <dbReference type="ARBA" id="ARBA00023237"/>
    </source>
</evidence>
<keyword evidence="9 10" id="KW-0998">Cell outer membrane</keyword>
<feature type="chain" id="PRO_5040965087" evidence="12">
    <location>
        <begin position="22"/>
        <end position="981"/>
    </location>
</feature>
<keyword evidence="5 12" id="KW-0732">Signal</keyword>
<evidence type="ECO:0000256" key="7">
    <source>
        <dbReference type="ARBA" id="ARBA00023136"/>
    </source>
</evidence>
<comment type="subcellular location">
    <subcellularLocation>
        <location evidence="1 10">Cell outer membrane</location>
        <topology evidence="1 10">Multi-pass membrane protein</topology>
    </subcellularLocation>
</comment>
<feature type="domain" description="TonB-dependent receptor-like beta-barrel" evidence="13">
    <location>
        <begin position="394"/>
        <end position="943"/>
    </location>
</feature>
<dbReference type="InterPro" id="IPR000531">
    <property type="entry name" value="Beta-barrel_TonB"/>
</dbReference>
<dbReference type="InterPro" id="IPR036942">
    <property type="entry name" value="Beta-barrel_TonB_sf"/>
</dbReference>
<accession>A0A9X2ZF22</accession>
<evidence type="ECO:0000256" key="3">
    <source>
        <dbReference type="ARBA" id="ARBA00022452"/>
    </source>
</evidence>
<dbReference type="EMBL" id="JAOZEW010000029">
    <property type="protein sequence ID" value="MCV9930196.1"/>
    <property type="molecule type" value="Genomic_DNA"/>
</dbReference>
<evidence type="ECO:0000256" key="10">
    <source>
        <dbReference type="PROSITE-ProRule" id="PRU01360"/>
    </source>
</evidence>
<comment type="caution">
    <text evidence="15">The sequence shown here is derived from an EMBL/GenBank/DDBJ whole genome shotgun (WGS) entry which is preliminary data.</text>
</comment>
<dbReference type="InterPro" id="IPR008969">
    <property type="entry name" value="CarboxyPept-like_regulatory"/>
</dbReference>
<keyword evidence="4 10" id="KW-0812">Transmembrane</keyword>
<dbReference type="Proteomes" id="UP001151079">
    <property type="component" value="Unassembled WGS sequence"/>
</dbReference>
<evidence type="ECO:0000256" key="12">
    <source>
        <dbReference type="SAM" id="SignalP"/>
    </source>
</evidence>
<dbReference type="Pfam" id="PF13715">
    <property type="entry name" value="CarbopepD_reg_2"/>
    <property type="match status" value="1"/>
</dbReference>
<organism evidence="15 16">
    <name type="scientific">Flavobacterium shii</name>
    <dbReference type="NCBI Taxonomy" id="2987687"/>
    <lineage>
        <taxon>Bacteria</taxon>
        <taxon>Pseudomonadati</taxon>
        <taxon>Bacteroidota</taxon>
        <taxon>Flavobacteriia</taxon>
        <taxon>Flavobacteriales</taxon>
        <taxon>Flavobacteriaceae</taxon>
        <taxon>Flavobacterium</taxon>
    </lineage>
</organism>
<evidence type="ECO:0000313" key="15">
    <source>
        <dbReference type="EMBL" id="MCV9930196.1"/>
    </source>
</evidence>
<keyword evidence="2 10" id="KW-0813">Transport</keyword>
<comment type="similarity">
    <text evidence="10 11">Belongs to the TonB-dependent receptor family.</text>
</comment>
<name>A0A9X2ZF22_9FLAO</name>
<dbReference type="SUPFAM" id="SSF49464">
    <property type="entry name" value="Carboxypeptidase regulatory domain-like"/>
    <property type="match status" value="1"/>
</dbReference>
<dbReference type="PROSITE" id="PS52016">
    <property type="entry name" value="TONB_DEPENDENT_REC_3"/>
    <property type="match status" value="1"/>
</dbReference>
<evidence type="ECO:0000256" key="11">
    <source>
        <dbReference type="RuleBase" id="RU003357"/>
    </source>
</evidence>
<reference evidence="15" key="1">
    <citation type="submission" date="2022-10" db="EMBL/GenBank/DDBJ databases">
        <title>Two novel species of Flavobacterium.</title>
        <authorList>
            <person name="Liu Q."/>
            <person name="Xin Y.-H."/>
        </authorList>
    </citation>
    <scope>NUCLEOTIDE SEQUENCE</scope>
    <source>
        <strain evidence="15">LS1R49</strain>
    </source>
</reference>
<evidence type="ECO:0000256" key="6">
    <source>
        <dbReference type="ARBA" id="ARBA00023077"/>
    </source>
</evidence>
<gene>
    <name evidence="15" type="ORF">OIU83_21235</name>
</gene>
<dbReference type="InterPro" id="IPR012910">
    <property type="entry name" value="Plug_dom"/>
</dbReference>
<dbReference type="GO" id="GO:0009279">
    <property type="term" value="C:cell outer membrane"/>
    <property type="evidence" value="ECO:0007669"/>
    <property type="project" value="UniProtKB-SubCell"/>
</dbReference>
<evidence type="ECO:0000256" key="5">
    <source>
        <dbReference type="ARBA" id="ARBA00022729"/>
    </source>
</evidence>